<feature type="region of interest" description="Disordered" evidence="1">
    <location>
        <begin position="448"/>
        <end position="486"/>
    </location>
</feature>
<evidence type="ECO:0000256" key="1">
    <source>
        <dbReference type="SAM" id="MobiDB-lite"/>
    </source>
</evidence>
<dbReference type="EMBL" id="MN740971">
    <property type="protein sequence ID" value="QHU20693.1"/>
    <property type="molecule type" value="Genomic_DNA"/>
</dbReference>
<protein>
    <submittedName>
        <fullName evidence="2">Uncharacterized protein</fullName>
    </submittedName>
</protein>
<reference evidence="2" key="1">
    <citation type="journal article" date="2020" name="Nature">
        <title>Giant virus diversity and host interactions through global metagenomics.</title>
        <authorList>
            <person name="Schulz F."/>
            <person name="Roux S."/>
            <person name="Paez-Espino D."/>
            <person name="Jungbluth S."/>
            <person name="Walsh D.A."/>
            <person name="Denef V.J."/>
            <person name="McMahon K.D."/>
            <person name="Konstantinidis K.T."/>
            <person name="Eloe-Fadrosh E.A."/>
            <person name="Kyrpides N.C."/>
            <person name="Woyke T."/>
        </authorList>
    </citation>
    <scope>NUCLEOTIDE SEQUENCE</scope>
    <source>
        <strain evidence="2">GVMAG-S-3300013093-109</strain>
    </source>
</reference>
<evidence type="ECO:0000313" key="2">
    <source>
        <dbReference type="EMBL" id="QHU20693.1"/>
    </source>
</evidence>
<accession>A0A6C0KTV6</accession>
<dbReference type="AlphaFoldDB" id="A0A6C0KTV6"/>
<feature type="compositionally biased region" description="Basic residues" evidence="1">
    <location>
        <begin position="470"/>
        <end position="486"/>
    </location>
</feature>
<name>A0A6C0KTV6_9ZZZZ</name>
<proteinExistence type="predicted"/>
<organism evidence="2">
    <name type="scientific">viral metagenome</name>
    <dbReference type="NCBI Taxonomy" id="1070528"/>
    <lineage>
        <taxon>unclassified sequences</taxon>
        <taxon>metagenomes</taxon>
        <taxon>organismal metagenomes</taxon>
    </lineage>
</organism>
<sequence>MVYPVFDYDSIEQRCKQDLVQFKESTKHSSNLSFILYYASDATLESMKENIQPILSFLLEHLGENDYVDEISHSNNQQELWIARTYLFYQLLIFATMTFQSEQLYKEVYASVFYTDYRYDISKECMNFKMGIFGSLTPTSDIDLGIQYSGTGLSVGGLDYVVAAFESLFLIFTGKPSLAFDIETYADMMTIPNLNEEKKDKYPDMFYLDSSIFRAKHFQKMLSCAYNSIARNILLAYDKQKPSNSRNVKEMKRIYQSVTNPFIQEQLLNETLYQEALDRMSSFLKMDYDSARRAYYEKVKRAEESKDALLKDDVLRNSDRIAETMFLIGDALSYRMESYTCAPTVIHVVRILQASKNSITKYKTTEPANLCQGESQFLDPFCSIGYYGFVLSAMEQIGYMYRFHTTYCIQDKGHYNNAKCKKKQDKYAIRLQNAQEFLERLRPLSNQSTNNFRPFTPAKPSRRVSFGGKNKTKKKRLRARSTRRKH</sequence>